<dbReference type="Proteomes" id="UP001201262">
    <property type="component" value="Unassembled WGS sequence"/>
</dbReference>
<comment type="caution">
    <text evidence="2">The sequence shown here is derived from an EMBL/GenBank/DDBJ whole genome shotgun (WGS) entry which is preliminary data.</text>
</comment>
<feature type="region of interest" description="Disordered" evidence="1">
    <location>
        <begin position="1"/>
        <end position="92"/>
    </location>
</feature>
<dbReference type="GO" id="GO:0045046">
    <property type="term" value="P:protein import into peroxisome membrane"/>
    <property type="evidence" value="ECO:0007669"/>
    <property type="project" value="TreeGrafter"/>
</dbReference>
<feature type="compositionally biased region" description="Polar residues" evidence="1">
    <location>
        <begin position="207"/>
        <end position="219"/>
    </location>
</feature>
<organism evidence="2 3">
    <name type="scientific">Talaromyces proteolyticus</name>
    <dbReference type="NCBI Taxonomy" id="1131652"/>
    <lineage>
        <taxon>Eukaryota</taxon>
        <taxon>Fungi</taxon>
        <taxon>Dikarya</taxon>
        <taxon>Ascomycota</taxon>
        <taxon>Pezizomycotina</taxon>
        <taxon>Eurotiomycetes</taxon>
        <taxon>Eurotiomycetidae</taxon>
        <taxon>Eurotiales</taxon>
        <taxon>Trichocomaceae</taxon>
        <taxon>Talaromyces</taxon>
        <taxon>Talaromyces sect. Bacilispori</taxon>
    </lineage>
</organism>
<feature type="region of interest" description="Disordered" evidence="1">
    <location>
        <begin position="113"/>
        <end position="138"/>
    </location>
</feature>
<evidence type="ECO:0000313" key="3">
    <source>
        <dbReference type="Proteomes" id="UP001201262"/>
    </source>
</evidence>
<dbReference type="AlphaFoldDB" id="A0AAD4KJH5"/>
<keyword evidence="3" id="KW-1185">Reference proteome</keyword>
<feature type="compositionally biased region" description="Acidic residues" evidence="1">
    <location>
        <begin position="42"/>
        <end position="55"/>
    </location>
</feature>
<feature type="compositionally biased region" description="Polar residues" evidence="1">
    <location>
        <begin position="114"/>
        <end position="124"/>
    </location>
</feature>
<gene>
    <name evidence="2" type="ORF">BGW36DRAFT_260313</name>
</gene>
<dbReference type="GO" id="GO:0033328">
    <property type="term" value="F:peroxisome membrane targeting sequence binding"/>
    <property type="evidence" value="ECO:0007669"/>
    <property type="project" value="TreeGrafter"/>
</dbReference>
<dbReference type="PANTHER" id="PTHR12774:SF2">
    <property type="entry name" value="PEROXISOMAL BIOGENESIS FACTOR 19"/>
    <property type="match status" value="1"/>
</dbReference>
<dbReference type="GO" id="GO:0005778">
    <property type="term" value="C:peroxisomal membrane"/>
    <property type="evidence" value="ECO:0007669"/>
    <property type="project" value="TreeGrafter"/>
</dbReference>
<dbReference type="EMBL" id="JAJTJA010000010">
    <property type="protein sequence ID" value="KAH8692696.1"/>
    <property type="molecule type" value="Genomic_DNA"/>
</dbReference>
<feature type="compositionally biased region" description="Polar residues" evidence="1">
    <location>
        <begin position="168"/>
        <end position="185"/>
    </location>
</feature>
<dbReference type="Gene3D" id="1.20.120.900">
    <property type="entry name" value="Pex19, mPTS binding domain"/>
    <property type="match status" value="1"/>
</dbReference>
<feature type="region of interest" description="Disordered" evidence="1">
    <location>
        <begin position="167"/>
        <end position="234"/>
    </location>
</feature>
<dbReference type="RefSeq" id="XP_046068569.1">
    <property type="nucleotide sequence ID" value="XM_046210065.1"/>
</dbReference>
<feature type="non-terminal residue" evidence="2">
    <location>
        <position position="1"/>
    </location>
</feature>
<evidence type="ECO:0000313" key="2">
    <source>
        <dbReference type="EMBL" id="KAH8692696.1"/>
    </source>
</evidence>
<dbReference type="GeneID" id="70240352"/>
<evidence type="ECO:0000256" key="1">
    <source>
        <dbReference type="SAM" id="MobiDB-lite"/>
    </source>
</evidence>
<feature type="compositionally biased region" description="Low complexity" evidence="1">
    <location>
        <begin position="191"/>
        <end position="200"/>
    </location>
</feature>
<dbReference type="InterPro" id="IPR006708">
    <property type="entry name" value="Pex19"/>
</dbReference>
<dbReference type="PANTHER" id="PTHR12774">
    <property type="entry name" value="PEROXISOMAL BIOGENESIS FACTOR 19"/>
    <property type="match status" value="1"/>
</dbReference>
<proteinExistence type="predicted"/>
<protein>
    <submittedName>
        <fullName evidence="2">Pex19 protein family-domain-containing protein</fullName>
    </submittedName>
</protein>
<reference evidence="2" key="1">
    <citation type="submission" date="2021-12" db="EMBL/GenBank/DDBJ databases">
        <title>Convergent genome expansion in fungi linked to evolution of root-endophyte symbiosis.</title>
        <authorList>
            <consortium name="DOE Joint Genome Institute"/>
            <person name="Ke Y.-H."/>
            <person name="Bonito G."/>
            <person name="Liao H.-L."/>
            <person name="Looney B."/>
            <person name="Rojas-Flechas A."/>
            <person name="Nash J."/>
            <person name="Hameed K."/>
            <person name="Schadt C."/>
            <person name="Martin F."/>
            <person name="Crous P.W."/>
            <person name="Miettinen O."/>
            <person name="Magnuson J.K."/>
            <person name="Labbe J."/>
            <person name="Jacobson D."/>
            <person name="Doktycz M.J."/>
            <person name="Veneault-Fourrey C."/>
            <person name="Kuo A."/>
            <person name="Mondo S."/>
            <person name="Calhoun S."/>
            <person name="Riley R."/>
            <person name="Ohm R."/>
            <person name="LaButti K."/>
            <person name="Andreopoulos B."/>
            <person name="Pangilinan J."/>
            <person name="Nolan M."/>
            <person name="Tritt A."/>
            <person name="Clum A."/>
            <person name="Lipzen A."/>
            <person name="Daum C."/>
            <person name="Barry K."/>
            <person name="Grigoriev I.V."/>
            <person name="Vilgalys R."/>
        </authorList>
    </citation>
    <scope>NUCLEOTIDE SEQUENCE</scope>
    <source>
        <strain evidence="2">PMI_201</strain>
    </source>
</reference>
<dbReference type="InterPro" id="IPR038322">
    <property type="entry name" value="Pex19_C_sf"/>
</dbReference>
<accession>A0AAD4KJH5</accession>
<dbReference type="Pfam" id="PF04614">
    <property type="entry name" value="Pex19"/>
    <property type="match status" value="1"/>
</dbReference>
<name>A0AAD4KJH5_9EURO</name>
<sequence length="360" mass="39286">MSSTEQTSEITDKTDEQLSPPAPSQGGENTAAQVTPAKAQYDDDSDWEDLDDVLDDFNQPKQSKATTKDAATAATSAANDALPDIPSNLPNMEDLDQEAFMKLLESDMLAKLTSEASIESPSSQEPRKAAEETEIPAENTAFEKLFKEIEDSGVNFEQLLGGLLAESVKTNQKSTEATEQTGSSRSETREGAAAGASGDVAGEKASFQDTIQQTLNRMQESGDKATAATAEDGDSDMINQLFKTLQQGGGLGEGEDMDIDKIFSTMMEQLSNKEMLYQPMTELNDKYGPWLEENKSKVTAEELETYETQARLVSEIVAKFNESDYSDSKPECRKYIWDRMQAMQAAGSPPEDLISNPLND</sequence>
<feature type="compositionally biased region" description="Low complexity" evidence="1">
    <location>
        <begin position="63"/>
        <end position="81"/>
    </location>
</feature>